<comment type="subcellular location">
    <subcellularLocation>
        <location evidence="5">Cytoplasm</location>
    </subcellularLocation>
</comment>
<protein>
    <recommendedName>
        <fullName evidence="5">Putative pre-16S rRNA nuclease</fullName>
        <ecNumber evidence="5">3.1.-.-</ecNumber>
    </recommendedName>
</protein>
<feature type="domain" description="YqgF/RNase H-like" evidence="6">
    <location>
        <begin position="1"/>
        <end position="107"/>
    </location>
</feature>
<dbReference type="GO" id="GO:0004518">
    <property type="term" value="F:nuclease activity"/>
    <property type="evidence" value="ECO:0007669"/>
    <property type="project" value="UniProtKB-KW"/>
</dbReference>
<keyword evidence="1 5" id="KW-0963">Cytoplasm</keyword>
<dbReference type="GO" id="GO:0016788">
    <property type="term" value="F:hydrolase activity, acting on ester bonds"/>
    <property type="evidence" value="ECO:0007669"/>
    <property type="project" value="UniProtKB-UniRule"/>
</dbReference>
<evidence type="ECO:0000313" key="7">
    <source>
        <dbReference type="EMBL" id="PQV63204.1"/>
    </source>
</evidence>
<dbReference type="InterPro" id="IPR005227">
    <property type="entry name" value="YqgF"/>
</dbReference>
<evidence type="ECO:0000256" key="4">
    <source>
        <dbReference type="ARBA" id="ARBA00022801"/>
    </source>
</evidence>
<evidence type="ECO:0000256" key="2">
    <source>
        <dbReference type="ARBA" id="ARBA00022517"/>
    </source>
</evidence>
<dbReference type="EMBL" id="NIGF01000014">
    <property type="protein sequence ID" value="PQV63204.1"/>
    <property type="molecule type" value="Genomic_DNA"/>
</dbReference>
<dbReference type="InterPro" id="IPR006641">
    <property type="entry name" value="YqgF/RNaseH-like_dom"/>
</dbReference>
<evidence type="ECO:0000256" key="5">
    <source>
        <dbReference type="HAMAP-Rule" id="MF_00651"/>
    </source>
</evidence>
<evidence type="ECO:0000313" key="8">
    <source>
        <dbReference type="Proteomes" id="UP000237684"/>
    </source>
</evidence>
<sequence length="166" mass="17857">MIFLALDYGARRLGLAISDENERLALPLQTQSRRPNDARGDIQNLLSLMRARGVSALVLGIPGGSDASDEMAARARRFAAQLLDAARGVGFQLAVFETDERFSSAQAHGELRAQGVSVRKSRDESGANSIDARAAAVFLQTFLDSRRPATADDFSDTFISPATDNS</sequence>
<dbReference type="InterPro" id="IPR037027">
    <property type="entry name" value="YqgF/RNaseH-like_dom_sf"/>
</dbReference>
<dbReference type="Pfam" id="PF03652">
    <property type="entry name" value="RuvX"/>
    <property type="match status" value="1"/>
</dbReference>
<keyword evidence="8" id="KW-1185">Reference proteome</keyword>
<comment type="caution">
    <text evidence="7">The sequence shown here is derived from an EMBL/GenBank/DDBJ whole genome shotgun (WGS) entry which is preliminary data.</text>
</comment>
<keyword evidence="3 5" id="KW-0540">Nuclease</keyword>
<evidence type="ECO:0000259" key="6">
    <source>
        <dbReference type="SMART" id="SM00732"/>
    </source>
</evidence>
<evidence type="ECO:0000256" key="3">
    <source>
        <dbReference type="ARBA" id="ARBA00022722"/>
    </source>
</evidence>
<keyword evidence="4 5" id="KW-0378">Hydrolase</keyword>
<keyword evidence="2 5" id="KW-0690">Ribosome biogenesis</keyword>
<dbReference type="PANTHER" id="PTHR33317">
    <property type="entry name" value="POLYNUCLEOTIDYL TRANSFERASE, RIBONUCLEASE H-LIKE SUPERFAMILY PROTEIN"/>
    <property type="match status" value="1"/>
</dbReference>
<dbReference type="OrthoDB" id="9796140at2"/>
<dbReference type="AlphaFoldDB" id="A0A2S8SQW9"/>
<dbReference type="GO" id="GO:0000967">
    <property type="term" value="P:rRNA 5'-end processing"/>
    <property type="evidence" value="ECO:0007669"/>
    <property type="project" value="UniProtKB-UniRule"/>
</dbReference>
<dbReference type="CDD" id="cd16964">
    <property type="entry name" value="YqgF"/>
    <property type="match status" value="1"/>
</dbReference>
<accession>A0A2S8SQW9</accession>
<gene>
    <name evidence="7" type="ORF">B1R32_11429</name>
</gene>
<dbReference type="GO" id="GO:0005829">
    <property type="term" value="C:cytosol"/>
    <property type="evidence" value="ECO:0007669"/>
    <property type="project" value="TreeGrafter"/>
</dbReference>
<dbReference type="SUPFAM" id="SSF53098">
    <property type="entry name" value="Ribonuclease H-like"/>
    <property type="match status" value="1"/>
</dbReference>
<comment type="similarity">
    <text evidence="5">Belongs to the YqgF HJR family.</text>
</comment>
<reference evidence="7 8" key="1">
    <citation type="journal article" date="2018" name="Syst. Appl. Microbiol.">
        <title>Abditibacterium utsteinense sp. nov., the first cultivated member of candidate phylum FBP, isolated from ice-free Antarctic soil samples.</title>
        <authorList>
            <person name="Tahon G."/>
            <person name="Tytgat B."/>
            <person name="Lebbe L."/>
            <person name="Carlier A."/>
            <person name="Willems A."/>
        </authorList>
    </citation>
    <scope>NUCLEOTIDE SEQUENCE [LARGE SCALE GENOMIC DNA]</scope>
    <source>
        <strain evidence="7 8">LMG 29911</strain>
    </source>
</reference>
<organism evidence="7 8">
    <name type="scientific">Abditibacterium utsteinense</name>
    <dbReference type="NCBI Taxonomy" id="1960156"/>
    <lineage>
        <taxon>Bacteria</taxon>
        <taxon>Pseudomonadati</taxon>
        <taxon>Abditibacteriota</taxon>
        <taxon>Abditibacteriia</taxon>
        <taxon>Abditibacteriales</taxon>
        <taxon>Abditibacteriaceae</taxon>
        <taxon>Abditibacterium</taxon>
    </lineage>
</organism>
<name>A0A2S8SQW9_9BACT</name>
<dbReference type="NCBIfam" id="TIGR00250">
    <property type="entry name" value="RNAse_H_YqgF"/>
    <property type="match status" value="1"/>
</dbReference>
<dbReference type="HAMAP" id="MF_00651">
    <property type="entry name" value="Nuclease_YqgF"/>
    <property type="match status" value="1"/>
</dbReference>
<comment type="function">
    <text evidence="5">Could be a nuclease involved in processing of the 5'-end of pre-16S rRNA.</text>
</comment>
<dbReference type="RefSeq" id="WP_106380619.1">
    <property type="nucleotide sequence ID" value="NZ_NIGF01000014.1"/>
</dbReference>
<dbReference type="FunCoup" id="A0A2S8SQW9">
    <property type="interactions" value="286"/>
</dbReference>
<dbReference type="SMART" id="SM00732">
    <property type="entry name" value="YqgFc"/>
    <property type="match status" value="1"/>
</dbReference>
<dbReference type="Gene3D" id="3.30.420.140">
    <property type="entry name" value="YqgF/RNase H-like domain"/>
    <property type="match status" value="1"/>
</dbReference>
<proteinExistence type="inferred from homology"/>
<evidence type="ECO:0000256" key="1">
    <source>
        <dbReference type="ARBA" id="ARBA00022490"/>
    </source>
</evidence>
<dbReference type="Proteomes" id="UP000237684">
    <property type="component" value="Unassembled WGS sequence"/>
</dbReference>
<dbReference type="EC" id="3.1.-.-" evidence="5"/>
<dbReference type="PANTHER" id="PTHR33317:SF4">
    <property type="entry name" value="POLYNUCLEOTIDYL TRANSFERASE, RIBONUCLEASE H-LIKE SUPERFAMILY PROTEIN"/>
    <property type="match status" value="1"/>
</dbReference>
<dbReference type="InParanoid" id="A0A2S8SQW9"/>
<dbReference type="InterPro" id="IPR012337">
    <property type="entry name" value="RNaseH-like_sf"/>
</dbReference>